<name>A0A922M2B6_SPOEX</name>
<feature type="domain" description="FUZ/MON1/HPS1 second Longin" evidence="2">
    <location>
        <begin position="183"/>
        <end position="272"/>
    </location>
</feature>
<dbReference type="Proteomes" id="UP000814243">
    <property type="component" value="Unassembled WGS sequence"/>
</dbReference>
<dbReference type="InterPro" id="IPR043972">
    <property type="entry name" value="FUZ/MON1/HPS1_longin_1"/>
</dbReference>
<evidence type="ECO:0000259" key="1">
    <source>
        <dbReference type="Pfam" id="PF19036"/>
    </source>
</evidence>
<evidence type="ECO:0000313" key="4">
    <source>
        <dbReference type="Proteomes" id="UP000814243"/>
    </source>
</evidence>
<dbReference type="AlphaFoldDB" id="A0A922M2B6"/>
<sequence>MSVVVIAVATESGVPIFSRKRGSNESVQFSTIASLHGINMFSKCHNLSMLNTQVDNGSILWKEYCKRYVSIFFLNYCLLYLARIATGGLECDLELLLSCIQDAMVFCIGKKELENLKNIDQIKRDLRQCYPILDYLLESLDPNALLSPLPTLVLDLIQSILCPQAQQLQQALDNYAECVTGRWACLIIHGHLVATSSDFYELNPREARLMLLLAAAQDGAPLRDTPVYLPQMSPNVAFRAVTCKLLADVYILVVCGATPALSQIDEIVLQCWESYASIIKEAKLIHPRNFPMSLTFEPCALGLLVININKRRCVFSRHLHLNSQKGRGMSGAHRMDILRTFYVTSARDLAPELKLKEGNHNGVLTDYGCNFSPFIHSVTNINITPRVPDPEQPNKFFHEQNLRPDAGQKPNHLHQLCEFVFKSNNFLFQKQMRLEINNKSNTARFEYQ</sequence>
<evidence type="ECO:0000313" key="3">
    <source>
        <dbReference type="EMBL" id="KAH9628708.1"/>
    </source>
</evidence>
<comment type="caution">
    <text evidence="3">The sequence shown here is derived from an EMBL/GenBank/DDBJ whole genome shotgun (WGS) entry which is preliminary data.</text>
</comment>
<proteinExistence type="predicted"/>
<dbReference type="PANTHER" id="PTHR13559:SF1">
    <property type="entry name" value="PROTEIN FUZZY HOMOLOG"/>
    <property type="match status" value="1"/>
</dbReference>
<dbReference type="GO" id="GO:0016192">
    <property type="term" value="P:vesicle-mediated transport"/>
    <property type="evidence" value="ECO:0007669"/>
    <property type="project" value="InterPro"/>
</dbReference>
<dbReference type="GO" id="GO:1905515">
    <property type="term" value="P:non-motile cilium assembly"/>
    <property type="evidence" value="ECO:0007669"/>
    <property type="project" value="TreeGrafter"/>
</dbReference>
<protein>
    <recommendedName>
        <fullName evidence="5">Protein fuzzy homolog</fullName>
    </recommendedName>
</protein>
<feature type="domain" description="FUZ/MON1/HPS1 first Longin" evidence="1">
    <location>
        <begin position="6"/>
        <end position="136"/>
    </location>
</feature>
<reference evidence="3" key="1">
    <citation type="journal article" date="2021" name="G3 (Bethesda)">
        <title>Genome and transcriptome analysis of the beet armyworm Spodoptera exigua reveals targets for pest control. .</title>
        <authorList>
            <person name="Simon S."/>
            <person name="Breeschoten T."/>
            <person name="Jansen H.J."/>
            <person name="Dirks R.P."/>
            <person name="Schranz M.E."/>
            <person name="Ros V.I.D."/>
        </authorList>
    </citation>
    <scope>NUCLEOTIDE SEQUENCE</scope>
    <source>
        <strain evidence="3">TB_SE_WUR_2020</strain>
    </source>
</reference>
<organism evidence="3 4">
    <name type="scientific">Spodoptera exigua</name>
    <name type="common">Beet armyworm</name>
    <name type="synonym">Noctua fulgens</name>
    <dbReference type="NCBI Taxonomy" id="7107"/>
    <lineage>
        <taxon>Eukaryota</taxon>
        <taxon>Metazoa</taxon>
        <taxon>Ecdysozoa</taxon>
        <taxon>Arthropoda</taxon>
        <taxon>Hexapoda</taxon>
        <taxon>Insecta</taxon>
        <taxon>Pterygota</taxon>
        <taxon>Neoptera</taxon>
        <taxon>Endopterygota</taxon>
        <taxon>Lepidoptera</taxon>
        <taxon>Glossata</taxon>
        <taxon>Ditrysia</taxon>
        <taxon>Noctuoidea</taxon>
        <taxon>Noctuidae</taxon>
        <taxon>Amphipyrinae</taxon>
        <taxon>Spodoptera</taxon>
    </lineage>
</organism>
<dbReference type="PANTHER" id="PTHR13559">
    <property type="entry name" value="INTRACELLULAR TRAFFIC PROTEIN-RELATED"/>
    <property type="match status" value="1"/>
</dbReference>
<gene>
    <name evidence="3" type="ORF">HF086_003662</name>
</gene>
<dbReference type="InterPro" id="IPR043971">
    <property type="entry name" value="FUZ/MON1/HPS1_longin_2"/>
</dbReference>
<dbReference type="EMBL" id="JACEFF010000897">
    <property type="protein sequence ID" value="KAH9628708.1"/>
    <property type="molecule type" value="Genomic_DNA"/>
</dbReference>
<dbReference type="Pfam" id="PF19037">
    <property type="entry name" value="Fuz_longin_2"/>
    <property type="match status" value="1"/>
</dbReference>
<dbReference type="InterPro" id="IPR026069">
    <property type="entry name" value="Fuzzy"/>
</dbReference>
<evidence type="ECO:0000259" key="2">
    <source>
        <dbReference type="Pfam" id="PF19037"/>
    </source>
</evidence>
<evidence type="ECO:0008006" key="5">
    <source>
        <dbReference type="Google" id="ProtNLM"/>
    </source>
</evidence>
<accession>A0A922M2B6</accession>
<dbReference type="Pfam" id="PF19036">
    <property type="entry name" value="Fuz_longin_1"/>
    <property type="match status" value="1"/>
</dbReference>